<dbReference type="SUPFAM" id="SSF49452">
    <property type="entry name" value="Starch-binding domain-like"/>
    <property type="match status" value="1"/>
</dbReference>
<protein>
    <submittedName>
        <fullName evidence="2">Carbohydrate-binding-like protein</fullName>
    </submittedName>
</protein>
<gene>
    <name evidence="2" type="ORF">DUNSADRAFT_17467</name>
</gene>
<reference evidence="2" key="1">
    <citation type="submission" date="2017-08" db="EMBL/GenBank/DDBJ databases">
        <authorList>
            <person name="Polle J.E."/>
            <person name="Barry K."/>
            <person name="Cushman J."/>
            <person name="Schmutz J."/>
            <person name="Tran D."/>
            <person name="Hathwaick L.T."/>
            <person name="Yim W.C."/>
            <person name="Jenkins J."/>
            <person name="Mckie-Krisberg Z.M."/>
            <person name="Prochnik S."/>
            <person name="Lindquist E."/>
            <person name="Dockter R.B."/>
            <person name="Adam C."/>
            <person name="Molina H."/>
            <person name="Bunkerborg J."/>
            <person name="Jin E."/>
            <person name="Buchheim M."/>
            <person name="Magnuson J."/>
        </authorList>
    </citation>
    <scope>NUCLEOTIDE SEQUENCE</scope>
    <source>
        <strain evidence="2">CCAP 19/18</strain>
    </source>
</reference>
<feature type="domain" description="CBM20" evidence="1">
    <location>
        <begin position="36"/>
        <end position="132"/>
    </location>
</feature>
<evidence type="ECO:0000313" key="2">
    <source>
        <dbReference type="EMBL" id="KAF5828537.1"/>
    </source>
</evidence>
<dbReference type="Proteomes" id="UP000815325">
    <property type="component" value="Unassembled WGS sequence"/>
</dbReference>
<proteinExistence type="predicted"/>
<dbReference type="InterPro" id="IPR013783">
    <property type="entry name" value="Ig-like_fold"/>
</dbReference>
<dbReference type="InterPro" id="IPR002044">
    <property type="entry name" value="CBM20"/>
</dbReference>
<dbReference type="Pfam" id="PF00686">
    <property type="entry name" value="CBM_20"/>
    <property type="match status" value="1"/>
</dbReference>
<evidence type="ECO:0000259" key="1">
    <source>
        <dbReference type="PROSITE" id="PS51166"/>
    </source>
</evidence>
<dbReference type="CDD" id="cd05467">
    <property type="entry name" value="CBM20"/>
    <property type="match status" value="1"/>
</dbReference>
<dbReference type="InterPro" id="IPR013784">
    <property type="entry name" value="Carb-bd-like_fold"/>
</dbReference>
<comment type="caution">
    <text evidence="2">The sequence shown here is derived from an EMBL/GenBank/DDBJ whole genome shotgun (WGS) entry which is preliminary data.</text>
</comment>
<dbReference type="EMBL" id="MU070289">
    <property type="protein sequence ID" value="KAF5828537.1"/>
    <property type="molecule type" value="Genomic_DNA"/>
</dbReference>
<dbReference type="PANTHER" id="PTHR15048:SF0">
    <property type="entry name" value="STARCH-BINDING DOMAIN-CONTAINING PROTEIN 1"/>
    <property type="match status" value="1"/>
</dbReference>
<dbReference type="PANTHER" id="PTHR15048">
    <property type="entry name" value="STARCH-BINDING DOMAIN-CONTAINING PROTEIN 1"/>
    <property type="match status" value="1"/>
</dbReference>
<keyword evidence="3" id="KW-1185">Reference proteome</keyword>
<name>A0ABZ3KH89_DUNSA</name>
<sequence>MKPMLESRFLGNARVLAPSHRHGMMHAMPGRSVARVRAQSTAPVRISVQRETKPGERVVVLGNLDVLGNWDVGKAFRLKWTDGHVWCQTCEVPVDEEVEFKIVELKEDDGTMTWEGGGNRSFKVGMTRGRWE</sequence>
<organism evidence="2 3">
    <name type="scientific">Dunaliella salina</name>
    <name type="common">Green alga</name>
    <name type="synonym">Protococcus salinus</name>
    <dbReference type="NCBI Taxonomy" id="3046"/>
    <lineage>
        <taxon>Eukaryota</taxon>
        <taxon>Viridiplantae</taxon>
        <taxon>Chlorophyta</taxon>
        <taxon>core chlorophytes</taxon>
        <taxon>Chlorophyceae</taxon>
        <taxon>CS clade</taxon>
        <taxon>Chlamydomonadales</taxon>
        <taxon>Dunaliellaceae</taxon>
        <taxon>Dunaliella</taxon>
    </lineage>
</organism>
<evidence type="ECO:0000313" key="3">
    <source>
        <dbReference type="Proteomes" id="UP000815325"/>
    </source>
</evidence>
<accession>A0ABZ3KH89</accession>
<dbReference type="PROSITE" id="PS51166">
    <property type="entry name" value="CBM20"/>
    <property type="match status" value="1"/>
</dbReference>
<dbReference type="SMART" id="SM01065">
    <property type="entry name" value="CBM_2"/>
    <property type="match status" value="1"/>
</dbReference>
<dbReference type="Gene3D" id="2.60.40.10">
    <property type="entry name" value="Immunoglobulins"/>
    <property type="match status" value="1"/>
</dbReference>